<keyword evidence="3 7" id="KW-0328">Glycosyltransferase</keyword>
<gene>
    <name evidence="7" type="primary">pyrE</name>
    <name evidence="9" type="ORF">X927_02840</name>
</gene>
<proteinExistence type="inferred from homology"/>
<dbReference type="PANTHER" id="PTHR19278:SF9">
    <property type="entry name" value="URIDINE 5'-MONOPHOSPHATE SYNTHASE"/>
    <property type="match status" value="1"/>
</dbReference>
<evidence type="ECO:0000256" key="2">
    <source>
        <dbReference type="ARBA" id="ARBA00011971"/>
    </source>
</evidence>
<dbReference type="NCBIfam" id="TIGR01367">
    <property type="entry name" value="pyrE_Therm"/>
    <property type="match status" value="1"/>
</dbReference>
<evidence type="ECO:0000259" key="8">
    <source>
        <dbReference type="Pfam" id="PF00156"/>
    </source>
</evidence>
<dbReference type="PANTHER" id="PTHR19278">
    <property type="entry name" value="OROTATE PHOSPHORIBOSYLTRANSFERASE"/>
    <property type="match status" value="1"/>
</dbReference>
<dbReference type="GO" id="GO:0044205">
    <property type="term" value="P:'de novo' UMP biosynthetic process"/>
    <property type="evidence" value="ECO:0007669"/>
    <property type="project" value="UniProtKB-UniRule"/>
</dbReference>
<evidence type="ECO:0000256" key="4">
    <source>
        <dbReference type="ARBA" id="ARBA00022679"/>
    </source>
</evidence>
<dbReference type="SUPFAM" id="SSF53271">
    <property type="entry name" value="PRTase-like"/>
    <property type="match status" value="1"/>
</dbReference>
<comment type="similarity">
    <text evidence="7">Belongs to the purine/pyrimidine phosphoribosyltransferase family. PyrE subfamily.</text>
</comment>
<dbReference type="EMBL" id="AZRN01000010">
    <property type="protein sequence ID" value="PNS00423.1"/>
    <property type="molecule type" value="Genomic_DNA"/>
</dbReference>
<accession>A0A2K1PC94</accession>
<dbReference type="CDD" id="cd06223">
    <property type="entry name" value="PRTases_typeI"/>
    <property type="match status" value="1"/>
</dbReference>
<dbReference type="Gene3D" id="3.40.50.2020">
    <property type="match status" value="1"/>
</dbReference>
<dbReference type="InterPro" id="IPR006273">
    <property type="entry name" value="Orotate_PRibTrfase_bac"/>
</dbReference>
<comment type="catalytic activity">
    <reaction evidence="7">
        <text>orotidine 5'-phosphate + diphosphate = orotate + 5-phospho-alpha-D-ribose 1-diphosphate</text>
        <dbReference type="Rhea" id="RHEA:10380"/>
        <dbReference type="ChEBI" id="CHEBI:30839"/>
        <dbReference type="ChEBI" id="CHEBI:33019"/>
        <dbReference type="ChEBI" id="CHEBI:57538"/>
        <dbReference type="ChEBI" id="CHEBI:58017"/>
        <dbReference type="EC" id="2.4.2.10"/>
    </reaction>
</comment>
<comment type="caution">
    <text evidence="9">The sequence shown here is derived from an EMBL/GenBank/DDBJ whole genome shotgun (WGS) entry which is preliminary data.</text>
</comment>
<dbReference type="InterPro" id="IPR000836">
    <property type="entry name" value="PRTase_dom"/>
</dbReference>
<sequence>MNDNTKYDETKVLEILKDTEAFLKGHFLLSSGLHSDTYIQCAKVLKYPEYSELFGKLIADKVKSKIDYVVSPALGGIIIGYEVARALNVPFLFAERDENGKMSLRRGQAINDKSKILIVEDVITTGKSTLEVAKLIESNGGDVISFACIVNRSSKRFLENREIMSLVTIKAATYSPENCPLCIQGLELIKPGSRKQ</sequence>
<dbReference type="HAMAP" id="MF_01208">
    <property type="entry name" value="PyrE"/>
    <property type="match status" value="1"/>
</dbReference>
<dbReference type="Proteomes" id="UP000236604">
    <property type="component" value="Unassembled WGS sequence"/>
</dbReference>
<dbReference type="AlphaFoldDB" id="A0A2K1PC94"/>
<comment type="cofactor">
    <cofactor evidence="7">
        <name>Mg(2+)</name>
        <dbReference type="ChEBI" id="CHEBI:18420"/>
    </cofactor>
</comment>
<keyword evidence="10" id="KW-1185">Reference proteome</keyword>
<comment type="pathway">
    <text evidence="1 7">Pyrimidine metabolism; UMP biosynthesis via de novo pathway; UMP from orotate: step 1/2.</text>
</comment>
<dbReference type="InterPro" id="IPR023031">
    <property type="entry name" value="OPRT"/>
</dbReference>
<evidence type="ECO:0000256" key="6">
    <source>
        <dbReference type="ARBA" id="ARBA00022975"/>
    </source>
</evidence>
<keyword evidence="5 7" id="KW-0460">Magnesium</keyword>
<comment type="function">
    <text evidence="7">Catalyzes the transfer of a ribosyl phosphate group from 5-phosphoribose 1-diphosphate to orotate, leading to the formation of orotidine monophosphate (OMP).</text>
</comment>
<evidence type="ECO:0000256" key="1">
    <source>
        <dbReference type="ARBA" id="ARBA00004889"/>
    </source>
</evidence>
<evidence type="ECO:0000256" key="3">
    <source>
        <dbReference type="ARBA" id="ARBA00022676"/>
    </source>
</evidence>
<evidence type="ECO:0000313" key="10">
    <source>
        <dbReference type="Proteomes" id="UP000236604"/>
    </source>
</evidence>
<dbReference type="GO" id="GO:0000287">
    <property type="term" value="F:magnesium ion binding"/>
    <property type="evidence" value="ECO:0007669"/>
    <property type="project" value="UniProtKB-UniRule"/>
</dbReference>
<evidence type="ECO:0000313" key="9">
    <source>
        <dbReference type="EMBL" id="PNS00423.1"/>
    </source>
</evidence>
<dbReference type="GO" id="GO:0004588">
    <property type="term" value="F:orotate phosphoribosyltransferase activity"/>
    <property type="evidence" value="ECO:0007669"/>
    <property type="project" value="UniProtKB-UniRule"/>
</dbReference>
<reference evidence="9 10" key="1">
    <citation type="submission" date="2013-12" db="EMBL/GenBank/DDBJ databases">
        <title>Comparative genomics of Petrotoga isolates.</title>
        <authorList>
            <person name="Nesbo C.L."/>
            <person name="Charchuk R."/>
            <person name="Chow K."/>
        </authorList>
    </citation>
    <scope>NUCLEOTIDE SEQUENCE [LARGE SCALE GENOMIC DNA]</scope>
    <source>
        <strain evidence="9 10">DSM 14811</strain>
    </source>
</reference>
<evidence type="ECO:0000256" key="5">
    <source>
        <dbReference type="ARBA" id="ARBA00022842"/>
    </source>
</evidence>
<dbReference type="InterPro" id="IPR029057">
    <property type="entry name" value="PRTase-like"/>
</dbReference>
<comment type="caution">
    <text evidence="7">Lacks conserved residue(s) required for the propagation of feature annotation.</text>
</comment>
<comment type="subunit">
    <text evidence="7">Homodimer.</text>
</comment>
<dbReference type="UniPathway" id="UPA00070">
    <property type="reaction ID" value="UER00119"/>
</dbReference>
<evidence type="ECO:0000256" key="7">
    <source>
        <dbReference type="HAMAP-Rule" id="MF_01208"/>
    </source>
</evidence>
<feature type="binding site" evidence="7">
    <location>
        <position position="152"/>
    </location>
    <ligand>
        <name>orotate</name>
        <dbReference type="ChEBI" id="CHEBI:30839"/>
    </ligand>
</feature>
<protein>
    <recommendedName>
        <fullName evidence="2 7">Orotate phosphoribosyltransferase</fullName>
        <shortName evidence="7">OPRT</shortName>
        <shortName evidence="7">OPRTase</shortName>
        <ecNumber evidence="2 7">2.4.2.10</ecNumber>
    </recommendedName>
</protein>
<feature type="domain" description="Phosphoribosyltransferase" evidence="8">
    <location>
        <begin position="53"/>
        <end position="168"/>
    </location>
</feature>
<name>A0A2K1PC94_9BACT</name>
<dbReference type="Pfam" id="PF00156">
    <property type="entry name" value="Pribosyltran"/>
    <property type="match status" value="1"/>
</dbReference>
<organism evidence="9 10">
    <name type="scientific">Petrotoga mexicana DSM 14811</name>
    <dbReference type="NCBI Taxonomy" id="1122954"/>
    <lineage>
        <taxon>Bacteria</taxon>
        <taxon>Thermotogati</taxon>
        <taxon>Thermotogota</taxon>
        <taxon>Thermotogae</taxon>
        <taxon>Petrotogales</taxon>
        <taxon>Petrotogaceae</taxon>
        <taxon>Petrotoga</taxon>
    </lineage>
</organism>
<feature type="binding site" evidence="7">
    <location>
        <position position="96"/>
    </location>
    <ligand>
        <name>5-phospho-alpha-D-ribose 1-diphosphate</name>
        <dbReference type="ChEBI" id="CHEBI:58017"/>
        <note>ligand shared between dimeric partners</note>
    </ligand>
</feature>
<feature type="binding site" evidence="7">
    <location>
        <position position="124"/>
    </location>
    <ligand>
        <name>orotate</name>
        <dbReference type="ChEBI" id="CHEBI:30839"/>
    </ligand>
</feature>
<dbReference type="GO" id="GO:0019856">
    <property type="term" value="P:pyrimidine nucleobase biosynthetic process"/>
    <property type="evidence" value="ECO:0007669"/>
    <property type="project" value="InterPro"/>
</dbReference>
<keyword evidence="4 7" id="KW-0808">Transferase</keyword>
<dbReference type="RefSeq" id="WP_103076581.1">
    <property type="nucleotide sequence ID" value="NZ_AZRN01000010.1"/>
</dbReference>
<keyword evidence="6 7" id="KW-0665">Pyrimidine biosynthesis</keyword>
<dbReference type="EC" id="2.4.2.10" evidence="2 7"/>
<feature type="binding site" description="in other chain" evidence="7">
    <location>
        <begin position="120"/>
        <end position="128"/>
    </location>
    <ligand>
        <name>5-phospho-alpha-D-ribose 1-diphosphate</name>
        <dbReference type="ChEBI" id="CHEBI:58017"/>
        <note>ligand shared between dimeric partners</note>
    </ligand>
</feature>